<evidence type="ECO:0000313" key="2">
    <source>
        <dbReference type="EMBL" id="KEJ88073.1"/>
    </source>
</evidence>
<keyword evidence="3" id="KW-1185">Reference proteome</keyword>
<feature type="chain" id="PRO_5001689586" evidence="1">
    <location>
        <begin position="26"/>
        <end position="130"/>
    </location>
</feature>
<keyword evidence="1" id="KW-0732">Signal</keyword>
<dbReference type="STRING" id="1300350.Z948_2439"/>
<protein>
    <submittedName>
        <fullName evidence="2">Uncharacterized protein</fullName>
    </submittedName>
</protein>
<dbReference type="InterPro" id="IPR008972">
    <property type="entry name" value="Cupredoxin"/>
</dbReference>
<dbReference type="RefSeq" id="WP_025059788.1">
    <property type="nucleotide sequence ID" value="NZ_JAMC01000009.1"/>
</dbReference>
<proteinExistence type="predicted"/>
<feature type="signal peptide" evidence="1">
    <location>
        <begin position="1"/>
        <end position="25"/>
    </location>
</feature>
<dbReference type="AlphaFoldDB" id="A0A073ICN2"/>
<dbReference type="EMBL" id="JAMC01000009">
    <property type="protein sequence ID" value="KEJ88073.1"/>
    <property type="molecule type" value="Genomic_DNA"/>
</dbReference>
<accession>A0A073ICN2</accession>
<organism evidence="2 3">
    <name type="scientific">Sulfitobacter donghicola DSW-25 = KCTC 12864 = JCM 14565</name>
    <dbReference type="NCBI Taxonomy" id="1300350"/>
    <lineage>
        <taxon>Bacteria</taxon>
        <taxon>Pseudomonadati</taxon>
        <taxon>Pseudomonadota</taxon>
        <taxon>Alphaproteobacteria</taxon>
        <taxon>Rhodobacterales</taxon>
        <taxon>Roseobacteraceae</taxon>
        <taxon>Sulfitobacter</taxon>
    </lineage>
</organism>
<dbReference type="OrthoDB" id="7725826at2"/>
<dbReference type="SUPFAM" id="SSF49503">
    <property type="entry name" value="Cupredoxins"/>
    <property type="match status" value="1"/>
</dbReference>
<dbReference type="Proteomes" id="UP000027734">
    <property type="component" value="Unassembled WGS sequence"/>
</dbReference>
<sequence length="130" mass="13491">MLSKFFMRAAITAAALTGTAGSASAEEYHVLMMEYAFFPEISYVQPGDTIVFENLSGSTRSVLADDASWLVADLADGSSAVLNVVEGMPNKYVSMVPGGAGDEVDADGNVTVTGTLNFSGAPAIADDQQN</sequence>
<comment type="caution">
    <text evidence="2">The sequence shown here is derived from an EMBL/GenBank/DDBJ whole genome shotgun (WGS) entry which is preliminary data.</text>
</comment>
<reference evidence="2 3" key="1">
    <citation type="submission" date="2014-01" db="EMBL/GenBank/DDBJ databases">
        <title>Sulfitobacter donghicola JCM 14565 Genome Sequencing.</title>
        <authorList>
            <person name="Lai Q."/>
            <person name="Hong Z."/>
        </authorList>
    </citation>
    <scope>NUCLEOTIDE SEQUENCE [LARGE SCALE GENOMIC DNA]</scope>
    <source>
        <strain evidence="2 3">JCM 14565</strain>
    </source>
</reference>
<evidence type="ECO:0000313" key="3">
    <source>
        <dbReference type="Proteomes" id="UP000027734"/>
    </source>
</evidence>
<gene>
    <name evidence="2" type="ORF">DSW25_17540</name>
</gene>
<dbReference type="eggNOG" id="ENOG5033IHK">
    <property type="taxonomic scope" value="Bacteria"/>
</dbReference>
<evidence type="ECO:0000256" key="1">
    <source>
        <dbReference type="SAM" id="SignalP"/>
    </source>
</evidence>
<name>A0A073ICN2_9RHOB</name>